<dbReference type="EMBL" id="QZVS01000092">
    <property type="protein sequence ID" value="RJT87102.1"/>
    <property type="molecule type" value="Genomic_DNA"/>
</dbReference>
<protein>
    <submittedName>
        <fullName evidence="1">Uncharacterized protein</fullName>
    </submittedName>
</protein>
<evidence type="ECO:0000313" key="2">
    <source>
        <dbReference type="Proteomes" id="UP000272015"/>
    </source>
</evidence>
<keyword evidence="2" id="KW-1185">Reference proteome</keyword>
<proteinExistence type="predicted"/>
<comment type="caution">
    <text evidence="1">The sequence shown here is derived from an EMBL/GenBank/DDBJ whole genome shotgun (WGS) entry which is preliminary data.</text>
</comment>
<dbReference type="AlphaFoldDB" id="A0A3A5MC86"/>
<sequence>MADESLRMPSVRFRAVFDLGNVTALPPRALPRGFENPTLMADWDEDHALGITVGFDSGELHVIIENGEPAFHFHGPGEESESPWGTRDTAAIVAWAMRLTALVRELEDLEDTVDDAADWYDSGLLIFVPETEPVALELIEVLITGELMTLPWLGSGEIEHAHGDDENHSIALLWNPDGPEEDRIIATASEDLETGATVVTASAGVDWAAVGLEASEVLQWFEAFYENHHSSLSPEEQIMQKVLERIGGLS</sequence>
<gene>
    <name evidence="1" type="ORF">D6T64_16870</name>
</gene>
<name>A0A3A5MC86_9MICO</name>
<accession>A0A3A5MC86</accession>
<reference evidence="1 2" key="1">
    <citation type="submission" date="2018-09" db="EMBL/GenBank/DDBJ databases">
        <title>Novel species of Cryobacterium.</title>
        <authorList>
            <person name="Liu Q."/>
            <person name="Xin Y.-H."/>
        </authorList>
    </citation>
    <scope>NUCLEOTIDE SEQUENCE [LARGE SCALE GENOMIC DNA]</scope>
    <source>
        <strain evidence="1 2">Hh39</strain>
    </source>
</reference>
<evidence type="ECO:0000313" key="1">
    <source>
        <dbReference type="EMBL" id="RJT87102.1"/>
    </source>
</evidence>
<dbReference type="Proteomes" id="UP000272015">
    <property type="component" value="Unassembled WGS sequence"/>
</dbReference>
<organism evidence="1 2">
    <name type="scientific">Cryobacterium melibiosiphilum</name>
    <dbReference type="NCBI Taxonomy" id="995039"/>
    <lineage>
        <taxon>Bacteria</taxon>
        <taxon>Bacillati</taxon>
        <taxon>Actinomycetota</taxon>
        <taxon>Actinomycetes</taxon>
        <taxon>Micrococcales</taxon>
        <taxon>Microbacteriaceae</taxon>
        <taxon>Cryobacterium</taxon>
    </lineage>
</organism>
<dbReference type="OrthoDB" id="5099734at2"/>
<dbReference type="RefSeq" id="WP_119975839.1">
    <property type="nucleotide sequence ID" value="NZ_JBHSQA010000010.1"/>
</dbReference>